<dbReference type="PIRSF" id="PIRSF036603">
    <property type="entry name" value="DPol_eta"/>
    <property type="match status" value="1"/>
</dbReference>
<dbReference type="Gene3D" id="3.40.1170.60">
    <property type="match status" value="1"/>
</dbReference>
<dbReference type="SUPFAM" id="SSF100879">
    <property type="entry name" value="Lesion bypass DNA polymerase (Y-family), little finger domain"/>
    <property type="match status" value="1"/>
</dbReference>
<dbReference type="AlphaFoldDB" id="A0A167E0C2"/>
<accession>A0A167E0C2</accession>
<dbReference type="Pfam" id="PF18439">
    <property type="entry name" value="zf_UBZ"/>
    <property type="match status" value="1"/>
</dbReference>
<keyword evidence="3" id="KW-0479">Metal-binding</keyword>
<comment type="subcellular location">
    <subcellularLocation>
        <location evidence="1">Nucleus</location>
    </subcellularLocation>
</comment>
<dbReference type="GO" id="GO:0005657">
    <property type="term" value="C:replication fork"/>
    <property type="evidence" value="ECO:0007669"/>
    <property type="project" value="UniProtKB-ARBA"/>
</dbReference>
<evidence type="ECO:0000256" key="2">
    <source>
        <dbReference type="ARBA" id="ARBA00022679"/>
    </source>
</evidence>
<evidence type="ECO:0000256" key="6">
    <source>
        <dbReference type="ARBA" id="ARBA00022833"/>
    </source>
</evidence>
<keyword evidence="8" id="KW-0539">Nucleus</keyword>
<dbReference type="SUPFAM" id="SSF56672">
    <property type="entry name" value="DNA/RNA polymerases"/>
    <property type="match status" value="1"/>
</dbReference>
<gene>
    <name evidence="12" type="primary">RAD30</name>
    <name evidence="12" type="ORF">AWJ20_1790</name>
</gene>
<dbReference type="GO" id="GO:0003887">
    <property type="term" value="F:DNA-directed DNA polymerase activity"/>
    <property type="evidence" value="ECO:0007669"/>
    <property type="project" value="TreeGrafter"/>
</dbReference>
<keyword evidence="2" id="KW-0808">Transferase</keyword>
<dbReference type="GO" id="GO:0009314">
    <property type="term" value="P:response to radiation"/>
    <property type="evidence" value="ECO:0007669"/>
    <property type="project" value="TreeGrafter"/>
</dbReference>
<keyword evidence="13" id="KW-1185">Reference proteome</keyword>
<keyword evidence="6" id="KW-0862">Zinc</keyword>
<dbReference type="InterPro" id="IPR036775">
    <property type="entry name" value="DNA_pol_Y-fam_lit_finger_sf"/>
</dbReference>
<dbReference type="GO" id="GO:0006281">
    <property type="term" value="P:DNA repair"/>
    <property type="evidence" value="ECO:0007669"/>
    <property type="project" value="UniProtKB-KW"/>
</dbReference>
<dbReference type="PROSITE" id="PS50173">
    <property type="entry name" value="UMUC"/>
    <property type="match status" value="1"/>
</dbReference>
<protein>
    <submittedName>
        <fullName evidence="12">Rad30p</fullName>
    </submittedName>
</protein>
<dbReference type="InterPro" id="IPR043128">
    <property type="entry name" value="Rev_trsase/Diguanyl_cyclase"/>
</dbReference>
<evidence type="ECO:0000256" key="1">
    <source>
        <dbReference type="ARBA" id="ARBA00004123"/>
    </source>
</evidence>
<keyword evidence="7" id="KW-0234">DNA repair</keyword>
<evidence type="ECO:0000256" key="3">
    <source>
        <dbReference type="ARBA" id="ARBA00022723"/>
    </source>
</evidence>
<dbReference type="EMBL" id="CP014501">
    <property type="protein sequence ID" value="ANB13496.1"/>
    <property type="molecule type" value="Genomic_DNA"/>
</dbReference>
<dbReference type="GO" id="GO:0035861">
    <property type="term" value="C:site of double-strand break"/>
    <property type="evidence" value="ECO:0007669"/>
    <property type="project" value="TreeGrafter"/>
</dbReference>
<evidence type="ECO:0000256" key="9">
    <source>
        <dbReference type="SAM" id="MobiDB-lite"/>
    </source>
</evidence>
<dbReference type="InterPro" id="IPR001126">
    <property type="entry name" value="UmuC"/>
</dbReference>
<dbReference type="GO" id="GO:0070987">
    <property type="term" value="P:error-free translesion synthesis"/>
    <property type="evidence" value="ECO:0007669"/>
    <property type="project" value="UniProtKB-ARBA"/>
</dbReference>
<proteinExistence type="predicted"/>
<dbReference type="InterPro" id="IPR052230">
    <property type="entry name" value="DNA_polymerase_eta"/>
</dbReference>
<organism evidence="12 13">
    <name type="scientific">Sugiyamaella lignohabitans</name>
    <dbReference type="NCBI Taxonomy" id="796027"/>
    <lineage>
        <taxon>Eukaryota</taxon>
        <taxon>Fungi</taxon>
        <taxon>Dikarya</taxon>
        <taxon>Ascomycota</taxon>
        <taxon>Saccharomycotina</taxon>
        <taxon>Dipodascomycetes</taxon>
        <taxon>Dipodascales</taxon>
        <taxon>Trichomonascaceae</taxon>
        <taxon>Sugiyamaella</taxon>
    </lineage>
</organism>
<dbReference type="Gene3D" id="3.30.1490.100">
    <property type="entry name" value="DNA polymerase, Y-family, little finger domain"/>
    <property type="match status" value="1"/>
</dbReference>
<dbReference type="GO" id="GO:0042276">
    <property type="term" value="P:error-prone translesion synthesis"/>
    <property type="evidence" value="ECO:0007669"/>
    <property type="project" value="TreeGrafter"/>
</dbReference>
<dbReference type="PANTHER" id="PTHR45873:SF1">
    <property type="entry name" value="DNA POLYMERASE ETA"/>
    <property type="match status" value="1"/>
</dbReference>
<dbReference type="FunFam" id="3.40.1170.60:FF:000008">
    <property type="entry name" value="DNA polymerase eta subunit"/>
    <property type="match status" value="1"/>
</dbReference>
<dbReference type="OrthoDB" id="5723at2759"/>
<evidence type="ECO:0000256" key="5">
    <source>
        <dbReference type="ARBA" id="ARBA00022771"/>
    </source>
</evidence>
<keyword evidence="5" id="KW-0863">Zinc-finger</keyword>
<dbReference type="GO" id="GO:0005634">
    <property type="term" value="C:nucleus"/>
    <property type="evidence" value="ECO:0007669"/>
    <property type="project" value="UniProtKB-SubCell"/>
</dbReference>
<dbReference type="Gene3D" id="3.30.70.270">
    <property type="match status" value="1"/>
</dbReference>
<feature type="domain" description="UmuC" evidence="10">
    <location>
        <begin position="37"/>
        <end position="314"/>
    </location>
</feature>
<dbReference type="KEGG" id="slb:AWJ20_1790"/>
<dbReference type="Gene3D" id="1.10.150.20">
    <property type="entry name" value="5' to 3' exonuclease, C-terminal subdomain"/>
    <property type="match status" value="1"/>
</dbReference>
<evidence type="ECO:0000313" key="13">
    <source>
        <dbReference type="Proteomes" id="UP000189580"/>
    </source>
</evidence>
<feature type="region of interest" description="Disordered" evidence="9">
    <location>
        <begin position="629"/>
        <end position="668"/>
    </location>
</feature>
<dbReference type="Pfam" id="PF00817">
    <property type="entry name" value="IMS"/>
    <property type="match status" value="1"/>
</dbReference>
<dbReference type="GO" id="GO:0008270">
    <property type="term" value="F:zinc ion binding"/>
    <property type="evidence" value="ECO:0007669"/>
    <property type="project" value="UniProtKB-KW"/>
</dbReference>
<feature type="region of interest" description="Disordered" evidence="9">
    <location>
        <begin position="538"/>
        <end position="557"/>
    </location>
</feature>
<dbReference type="GO" id="GO:0003684">
    <property type="term" value="F:damaged DNA binding"/>
    <property type="evidence" value="ECO:0007669"/>
    <property type="project" value="InterPro"/>
</dbReference>
<name>A0A167E0C2_9ASCO</name>
<dbReference type="InterPro" id="IPR041298">
    <property type="entry name" value="UBZ3"/>
</dbReference>
<dbReference type="PANTHER" id="PTHR45873">
    <property type="entry name" value="DNA POLYMERASE ETA"/>
    <property type="match status" value="1"/>
</dbReference>
<dbReference type="InterPro" id="IPR043502">
    <property type="entry name" value="DNA/RNA_pol_sf"/>
</dbReference>
<dbReference type="Proteomes" id="UP000189580">
    <property type="component" value="Chromosome a"/>
</dbReference>
<evidence type="ECO:0000256" key="8">
    <source>
        <dbReference type="ARBA" id="ARBA00023242"/>
    </source>
</evidence>
<dbReference type="GO" id="GO:0007064">
    <property type="term" value="P:mitotic sister chromatid cohesion"/>
    <property type="evidence" value="ECO:0007669"/>
    <property type="project" value="UniProtKB-ARBA"/>
</dbReference>
<feature type="domain" description="UBZ3-type" evidence="11">
    <location>
        <begin position="584"/>
        <end position="618"/>
    </location>
</feature>
<evidence type="ECO:0000259" key="11">
    <source>
        <dbReference type="PROSITE" id="PS51907"/>
    </source>
</evidence>
<evidence type="ECO:0000256" key="7">
    <source>
        <dbReference type="ARBA" id="ARBA00023204"/>
    </source>
</evidence>
<keyword evidence="4" id="KW-0227">DNA damage</keyword>
<dbReference type="GeneID" id="30033631"/>
<reference evidence="12 13" key="1">
    <citation type="submission" date="2016-02" db="EMBL/GenBank/DDBJ databases">
        <title>Complete genome sequence and transcriptome regulation of the pentose utilising yeast Sugiyamaella lignohabitans.</title>
        <authorList>
            <person name="Bellasio M."/>
            <person name="Peymann A."/>
            <person name="Valli M."/>
            <person name="Sipitzky M."/>
            <person name="Graf A."/>
            <person name="Sauer M."/>
            <person name="Marx H."/>
            <person name="Mattanovich D."/>
        </authorList>
    </citation>
    <scope>NUCLEOTIDE SEQUENCE [LARGE SCALE GENOMIC DNA]</scope>
    <source>
        <strain evidence="12 13">CBS 10342</strain>
    </source>
</reference>
<dbReference type="PROSITE" id="PS51907">
    <property type="entry name" value="ZF_UBZ3"/>
    <property type="match status" value="1"/>
</dbReference>
<evidence type="ECO:0000256" key="4">
    <source>
        <dbReference type="ARBA" id="ARBA00022763"/>
    </source>
</evidence>
<sequence length="686" mass="77277">MVNHEVEKEKLNSKFTKRDFDGLLEASTSHSSPLAVIAHIDLDAFYAQCEQVRLGLTKEHPVVCRQWNSLIAVSYAARKYGVSRMQTIEDARKLCPDLIFPHVATFKKGETTWNYYEDPDVENHKVSLDPFRRESRKIFAIFKSYCDVIEKAGIDETFLDLGKLVREKAIDLFPKQFETVAKMNPTDHLPLPPEIIPSDLKWYGHVFKGDNETPEESDAVGQIQKNPYHSQTPSSVPKDWDDILLMIGSSIVDEIRRDVFARHKYTCSAGISRNKILAKLGSPRNKPNGQTVIKTSEIINFMSSCEFTDMWGLGGRFGDEVTKKLGVPDTGSIQYLLNIPIETIKRKTDASIGERIYNLVRGQVSSEVVTRINIKSMQSVKQFGSKPLKTLDDCKDWIKVFAADIAGRIVELDEEHGNDGVPLRPRTVSLQQGTHKPIAVTRRKQAQFLKLFKASTFKELSGLLIEAGESLLMQLQSESPTSLLPSSSLSLSVSQIVPITDKGSRTIETYFRKDDRVTSRNHSPIYMSRNAIKPLPQKINSKDSDIPGTDSVSSLADRQEASHKVTFDSPMFRLDDESDEESLFVSEKIKCDKCGNKISVDSVSEHIDWHFAMDLQQQEELKHMTNHLKAKQPSIGASSPRRDVVKQKASSHQSGRIAKKPKTVKNRTVLDFFQRAPKTDGANKNI</sequence>
<evidence type="ECO:0000313" key="12">
    <source>
        <dbReference type="EMBL" id="ANB13496.1"/>
    </source>
</evidence>
<evidence type="ECO:0000259" key="10">
    <source>
        <dbReference type="PROSITE" id="PS50173"/>
    </source>
</evidence>
<dbReference type="RefSeq" id="XP_018735973.1">
    <property type="nucleotide sequence ID" value="XM_018878696.1"/>
</dbReference>